<proteinExistence type="predicted"/>
<name>A0ABT1X1B8_9PROT</name>
<dbReference type="PANTHER" id="PTHR43540">
    <property type="entry name" value="PEROXYUREIDOACRYLATE/UREIDOACRYLATE AMIDOHYDROLASE-RELATED"/>
    <property type="match status" value="1"/>
</dbReference>
<dbReference type="EMBL" id="JANJOU010000004">
    <property type="protein sequence ID" value="MCR0981900.1"/>
    <property type="molecule type" value="Genomic_DNA"/>
</dbReference>
<evidence type="ECO:0000313" key="4">
    <source>
        <dbReference type="Proteomes" id="UP001524642"/>
    </source>
</evidence>
<dbReference type="InterPro" id="IPR036380">
    <property type="entry name" value="Isochorismatase-like_sf"/>
</dbReference>
<organism evidence="3 4">
    <name type="scientific">Roseomonas populi</name>
    <dbReference type="NCBI Taxonomy" id="3121582"/>
    <lineage>
        <taxon>Bacteria</taxon>
        <taxon>Pseudomonadati</taxon>
        <taxon>Pseudomonadota</taxon>
        <taxon>Alphaproteobacteria</taxon>
        <taxon>Acetobacterales</taxon>
        <taxon>Roseomonadaceae</taxon>
        <taxon>Roseomonas</taxon>
    </lineage>
</organism>
<dbReference type="PANTHER" id="PTHR43540:SF1">
    <property type="entry name" value="ISOCHORISMATASE HYDROLASE"/>
    <property type="match status" value="1"/>
</dbReference>
<comment type="caution">
    <text evidence="3">The sequence shown here is derived from an EMBL/GenBank/DDBJ whole genome shotgun (WGS) entry which is preliminary data.</text>
</comment>
<feature type="domain" description="Isochorismatase-like" evidence="2">
    <location>
        <begin position="35"/>
        <end position="222"/>
    </location>
</feature>
<dbReference type="InterPro" id="IPR050272">
    <property type="entry name" value="Isochorismatase-like_hydrls"/>
</dbReference>
<dbReference type="Pfam" id="PF00857">
    <property type="entry name" value="Isochorismatase"/>
    <property type="match status" value="1"/>
</dbReference>
<accession>A0ABT1X1B8</accession>
<evidence type="ECO:0000256" key="1">
    <source>
        <dbReference type="ARBA" id="ARBA00022801"/>
    </source>
</evidence>
<protein>
    <submittedName>
        <fullName evidence="3">Isochorismatase family protein</fullName>
    </submittedName>
</protein>
<gene>
    <name evidence="3" type="ORF">NRP21_07550</name>
</gene>
<evidence type="ECO:0000313" key="3">
    <source>
        <dbReference type="EMBL" id="MCR0981900.1"/>
    </source>
</evidence>
<dbReference type="Gene3D" id="3.40.50.850">
    <property type="entry name" value="Isochorismatase-like"/>
    <property type="match status" value="1"/>
</dbReference>
<evidence type="ECO:0000259" key="2">
    <source>
        <dbReference type="Pfam" id="PF00857"/>
    </source>
</evidence>
<dbReference type="InterPro" id="IPR000868">
    <property type="entry name" value="Isochorismatase-like_dom"/>
</dbReference>
<dbReference type="SUPFAM" id="SSF52499">
    <property type="entry name" value="Isochorismatase-like hydrolases"/>
    <property type="match status" value="1"/>
</dbReference>
<keyword evidence="4" id="KW-1185">Reference proteome</keyword>
<sequence>MASEPVWTRFLTERDKAVFAAAGYGVTAGFGKRPVLLVVDVSWAFCGDRPEPILEAIKRWPNACGAEAWDAIAVIGRLASAFRAQSLPVIYTTGESRADGWDLGSWAWKNTRTGDTLPAWRPERDPNEIVAPIAPQPQDIVIRKQKPSAFFGTNLPAYLTLLGADSIVMVGTTTSGCVRASAVDAFSLNYRVSVVEDACFDRSEASHAITLCDLHAKYADVVPSSDALDYVAGLPRDLFPNLPKPG</sequence>
<dbReference type="RefSeq" id="WP_257715574.1">
    <property type="nucleotide sequence ID" value="NZ_JANJOU010000004.1"/>
</dbReference>
<keyword evidence="1" id="KW-0378">Hydrolase</keyword>
<dbReference type="Proteomes" id="UP001524642">
    <property type="component" value="Unassembled WGS sequence"/>
</dbReference>
<reference evidence="3 4" key="1">
    <citation type="submission" date="2022-06" db="EMBL/GenBank/DDBJ databases">
        <title>Roseomonas CN29.</title>
        <authorList>
            <person name="Cheng Y."/>
            <person name="He X."/>
        </authorList>
    </citation>
    <scope>NUCLEOTIDE SEQUENCE [LARGE SCALE GENOMIC DNA]</scope>
    <source>
        <strain evidence="3 4">CN29</strain>
    </source>
</reference>